<feature type="domain" description="YbaK/aminoacyl-tRNA synthetase-associated" evidence="3">
    <location>
        <begin position="26"/>
        <end position="151"/>
    </location>
</feature>
<feature type="region of interest" description="Disordered" evidence="2">
    <location>
        <begin position="156"/>
        <end position="199"/>
    </location>
</feature>
<dbReference type="PANTHER" id="PTHR31423:SF3">
    <property type="entry name" value="PROLYL-TRNA SYNTHETASE ASSOCIATED DOMAIN-CONTAINING PROTEIN 1-RELATED"/>
    <property type="match status" value="1"/>
</dbReference>
<sequence length="199" mass="21470">MSAAERAIVLEHLASVDVDVRPVPYPEHSTVEEGKRLRGDLPGTFTKNLLLRDKKSNLYFLTAHEDAEIDLRTLHTRIGARGRMGFASVEVMEERLHVGPGTATPLALVHDPDAEITLVVDQGLEHADQLNFHPMVQSESIGLTWEEFTRFAHSTGHPPVLAAMSGPQDDPTSPTPGGTLSGRPSRTPPTPSIPPGPGG</sequence>
<dbReference type="InterPro" id="IPR040285">
    <property type="entry name" value="ProX/PRXD1"/>
</dbReference>
<name>A0ABW4Q099_9MICO</name>
<protein>
    <submittedName>
        <fullName evidence="4">YbaK/EbsC family protein</fullName>
    </submittedName>
</protein>
<dbReference type="EMBL" id="JBHUFL010000003">
    <property type="protein sequence ID" value="MFD1835907.1"/>
    <property type="molecule type" value="Genomic_DNA"/>
</dbReference>
<dbReference type="InterPro" id="IPR007214">
    <property type="entry name" value="YbaK/aa-tRNA-synth-assoc-dom"/>
</dbReference>
<organism evidence="4 5">
    <name type="scientific">Brachybacterium rhamnosum</name>
    <dbReference type="NCBI Taxonomy" id="173361"/>
    <lineage>
        <taxon>Bacteria</taxon>
        <taxon>Bacillati</taxon>
        <taxon>Actinomycetota</taxon>
        <taxon>Actinomycetes</taxon>
        <taxon>Micrococcales</taxon>
        <taxon>Dermabacteraceae</taxon>
        <taxon>Brachybacterium</taxon>
    </lineage>
</organism>
<dbReference type="Proteomes" id="UP001597280">
    <property type="component" value="Unassembled WGS sequence"/>
</dbReference>
<dbReference type="RefSeq" id="WP_264449911.1">
    <property type="nucleotide sequence ID" value="NZ_BAAAIS010000003.1"/>
</dbReference>
<dbReference type="PANTHER" id="PTHR31423">
    <property type="entry name" value="YBAK DOMAIN-CONTAINING PROTEIN"/>
    <property type="match status" value="1"/>
</dbReference>
<dbReference type="InterPro" id="IPR036754">
    <property type="entry name" value="YbaK/aa-tRNA-synt-asso_dom_sf"/>
</dbReference>
<gene>
    <name evidence="4" type="ORF">ACFSDA_12605</name>
</gene>
<evidence type="ECO:0000256" key="1">
    <source>
        <dbReference type="ARBA" id="ARBA00010201"/>
    </source>
</evidence>
<keyword evidence="5" id="KW-1185">Reference proteome</keyword>
<feature type="compositionally biased region" description="Pro residues" evidence="2">
    <location>
        <begin position="186"/>
        <end position="199"/>
    </location>
</feature>
<accession>A0ABW4Q099</accession>
<evidence type="ECO:0000256" key="2">
    <source>
        <dbReference type="SAM" id="MobiDB-lite"/>
    </source>
</evidence>
<dbReference type="Gene3D" id="3.90.960.10">
    <property type="entry name" value="YbaK/aminoacyl-tRNA synthetase-associated domain"/>
    <property type="match status" value="1"/>
</dbReference>
<comment type="similarity">
    <text evidence="1">Belongs to the PRORSD1 family.</text>
</comment>
<evidence type="ECO:0000259" key="3">
    <source>
        <dbReference type="Pfam" id="PF04073"/>
    </source>
</evidence>
<dbReference type="SUPFAM" id="SSF55826">
    <property type="entry name" value="YbaK/ProRS associated domain"/>
    <property type="match status" value="1"/>
</dbReference>
<comment type="caution">
    <text evidence="4">The sequence shown here is derived from an EMBL/GenBank/DDBJ whole genome shotgun (WGS) entry which is preliminary data.</text>
</comment>
<proteinExistence type="inferred from homology"/>
<evidence type="ECO:0000313" key="4">
    <source>
        <dbReference type="EMBL" id="MFD1835907.1"/>
    </source>
</evidence>
<evidence type="ECO:0000313" key="5">
    <source>
        <dbReference type="Proteomes" id="UP001597280"/>
    </source>
</evidence>
<dbReference type="Pfam" id="PF04073">
    <property type="entry name" value="tRNA_edit"/>
    <property type="match status" value="1"/>
</dbReference>
<reference evidence="5" key="1">
    <citation type="journal article" date="2019" name="Int. J. Syst. Evol. Microbiol.">
        <title>The Global Catalogue of Microorganisms (GCM) 10K type strain sequencing project: providing services to taxonomists for standard genome sequencing and annotation.</title>
        <authorList>
            <consortium name="The Broad Institute Genomics Platform"/>
            <consortium name="The Broad Institute Genome Sequencing Center for Infectious Disease"/>
            <person name="Wu L."/>
            <person name="Ma J."/>
        </authorList>
    </citation>
    <scope>NUCLEOTIDE SEQUENCE [LARGE SCALE GENOMIC DNA]</scope>
    <source>
        <strain evidence="5">JCM 11650</strain>
    </source>
</reference>